<dbReference type="Proteomes" id="UP001501414">
    <property type="component" value="Unassembled WGS sequence"/>
</dbReference>
<evidence type="ECO:0000313" key="1">
    <source>
        <dbReference type="EMBL" id="GAA1398112.1"/>
    </source>
</evidence>
<proteinExistence type="predicted"/>
<dbReference type="RefSeq" id="WP_344027083.1">
    <property type="nucleotide sequence ID" value="NZ_BAAAJK010000036.1"/>
</dbReference>
<dbReference type="EMBL" id="BAAAJK010000036">
    <property type="protein sequence ID" value="GAA1398112.1"/>
    <property type="molecule type" value="Genomic_DNA"/>
</dbReference>
<accession>A0ABN1Y514</accession>
<dbReference type="SUPFAM" id="SSF56112">
    <property type="entry name" value="Protein kinase-like (PK-like)"/>
    <property type="match status" value="1"/>
</dbReference>
<keyword evidence="2" id="KW-1185">Reference proteome</keyword>
<organism evidence="1 2">
    <name type="scientific">Pseudonocardia kongjuensis</name>
    <dbReference type="NCBI Taxonomy" id="102227"/>
    <lineage>
        <taxon>Bacteria</taxon>
        <taxon>Bacillati</taxon>
        <taxon>Actinomycetota</taxon>
        <taxon>Actinomycetes</taxon>
        <taxon>Pseudonocardiales</taxon>
        <taxon>Pseudonocardiaceae</taxon>
        <taxon>Pseudonocardia</taxon>
    </lineage>
</organism>
<evidence type="ECO:0008006" key="3">
    <source>
        <dbReference type="Google" id="ProtNLM"/>
    </source>
</evidence>
<dbReference type="InterPro" id="IPR011009">
    <property type="entry name" value="Kinase-like_dom_sf"/>
</dbReference>
<comment type="caution">
    <text evidence="1">The sequence shown here is derived from an EMBL/GenBank/DDBJ whole genome shotgun (WGS) entry which is preliminary data.</text>
</comment>
<name>A0ABN1Y514_9PSEU</name>
<sequence length="263" mass="27830">MPTDASDPLHRTVTRTWGDAGRTWLNGLDDLVAGLVGELGLVPGPVLPQSFHAVRAVTLPDGGPGVLKAGVPDGHLDAEIAALRAYDGHGAVRLLWSDAARGALLLERAVPGTDLGAPPDAEATAVIADRLRELHRAPIPDGPEHVRSDQAAFAEHLRRFPGDVLAATREPWPAIDPHGRTGDPGHDCGQILYNPLDADPAEPARRAPARVEQLADVLDLDQDRTLAWGFAVCVLSEVWCAQDGPIDGIALAVARALASRVRD</sequence>
<evidence type="ECO:0000313" key="2">
    <source>
        <dbReference type="Proteomes" id="UP001501414"/>
    </source>
</evidence>
<gene>
    <name evidence="1" type="ORF">GCM10009613_51890</name>
</gene>
<dbReference type="Pfam" id="PF04655">
    <property type="entry name" value="APH_6_hur"/>
    <property type="match status" value="2"/>
</dbReference>
<protein>
    <recommendedName>
        <fullName evidence="3">Streptomycin 6-kinase</fullName>
    </recommendedName>
</protein>
<reference evidence="1 2" key="1">
    <citation type="journal article" date="2019" name="Int. J. Syst. Evol. Microbiol.">
        <title>The Global Catalogue of Microorganisms (GCM) 10K type strain sequencing project: providing services to taxonomists for standard genome sequencing and annotation.</title>
        <authorList>
            <consortium name="The Broad Institute Genomics Platform"/>
            <consortium name="The Broad Institute Genome Sequencing Center for Infectious Disease"/>
            <person name="Wu L."/>
            <person name="Ma J."/>
        </authorList>
    </citation>
    <scope>NUCLEOTIDE SEQUENCE [LARGE SCALE GENOMIC DNA]</scope>
    <source>
        <strain evidence="1 2">JCM 11896</strain>
    </source>
</reference>
<dbReference type="InterPro" id="IPR006748">
    <property type="entry name" value="NH2Glyco/OHUrea_AB-resist_kin"/>
</dbReference>